<evidence type="ECO:0000313" key="3">
    <source>
        <dbReference type="EMBL" id="OWM85708.1"/>
    </source>
</evidence>
<feature type="region of interest" description="Disordered" evidence="1">
    <location>
        <begin position="36"/>
        <end position="85"/>
    </location>
</feature>
<evidence type="ECO:0000313" key="4">
    <source>
        <dbReference type="EMBL" id="PKI71232.1"/>
    </source>
</evidence>
<dbReference type="OrthoDB" id="1726347at2759"/>
<comment type="caution">
    <text evidence="3">The sequence shown here is derived from an EMBL/GenBank/DDBJ whole genome shotgun (WGS) entry which is preliminary data.</text>
</comment>
<feature type="domain" description="VQ" evidence="2">
    <location>
        <begin position="83"/>
        <end position="107"/>
    </location>
</feature>
<dbReference type="AlphaFoldDB" id="A0A218XLQ9"/>
<feature type="compositionally biased region" description="Basic residues" evidence="1">
    <location>
        <begin position="71"/>
        <end position="80"/>
    </location>
</feature>
<organism evidence="3 5">
    <name type="scientific">Punica granatum</name>
    <name type="common">Pomegranate</name>
    <dbReference type="NCBI Taxonomy" id="22663"/>
    <lineage>
        <taxon>Eukaryota</taxon>
        <taxon>Viridiplantae</taxon>
        <taxon>Streptophyta</taxon>
        <taxon>Embryophyta</taxon>
        <taxon>Tracheophyta</taxon>
        <taxon>Spermatophyta</taxon>
        <taxon>Magnoliopsida</taxon>
        <taxon>eudicotyledons</taxon>
        <taxon>Gunneridae</taxon>
        <taxon>Pentapetalae</taxon>
        <taxon>rosids</taxon>
        <taxon>malvids</taxon>
        <taxon>Myrtales</taxon>
        <taxon>Lythraceae</taxon>
        <taxon>Punica</taxon>
    </lineage>
</organism>
<keyword evidence="6" id="KW-1185">Reference proteome</keyword>
<dbReference type="InterPro" id="IPR039609">
    <property type="entry name" value="VQ_15/22"/>
</dbReference>
<sequence>MLNPSDDHRWVQFYQQIIDSQGSDQASSAAINPGESTEFIDTTTGPGDKSIQKVFSGSPKRGGSPGLSPKPIRRRSRASKRTPATVLNANTNNFRALVQQFTGCPSTAISFKGPVNLSFSNYQPQDRAAASALNNYPYSNHTASSFSSASVSLSASYGQQQSGLAAQLQPESTNYYPQRGSSVFSFMSNDVAGTTATTNGFVSGQISTMELETAMSLDEGFAAMDSSNMSVHGLPTTSPNSFSWG</sequence>
<protein>
    <recommendedName>
        <fullName evidence="2">VQ domain-containing protein</fullName>
    </recommendedName>
</protein>
<dbReference type="InterPro" id="IPR008889">
    <property type="entry name" value="VQ"/>
</dbReference>
<evidence type="ECO:0000313" key="5">
    <source>
        <dbReference type="Proteomes" id="UP000197138"/>
    </source>
</evidence>
<dbReference type="GeneID" id="116207884"/>
<reference evidence="5" key="1">
    <citation type="journal article" date="2017" name="Plant J.">
        <title>The pomegranate (Punica granatum L.) genome and the genomics of punicalagin biosynthesis.</title>
        <authorList>
            <person name="Qin G."/>
            <person name="Xu C."/>
            <person name="Ming R."/>
            <person name="Tang H."/>
            <person name="Guyot R."/>
            <person name="Kramer E.M."/>
            <person name="Hu Y."/>
            <person name="Yi X."/>
            <person name="Qi Y."/>
            <person name="Xu X."/>
            <person name="Gao Z."/>
            <person name="Pan H."/>
            <person name="Jian J."/>
            <person name="Tian Y."/>
            <person name="Yue Z."/>
            <person name="Xu Y."/>
        </authorList>
    </citation>
    <scope>NUCLEOTIDE SEQUENCE [LARGE SCALE GENOMIC DNA]</scope>
    <source>
        <strain evidence="5">cv. Dabenzi</strain>
    </source>
</reference>
<dbReference type="PANTHER" id="PTHR33179:SF29">
    <property type="entry name" value="OS06G0666400 PROTEIN"/>
    <property type="match status" value="1"/>
</dbReference>
<dbReference type="STRING" id="22663.A0A218XLQ9"/>
<evidence type="ECO:0000313" key="6">
    <source>
        <dbReference type="Proteomes" id="UP000233551"/>
    </source>
</evidence>
<proteinExistence type="predicted"/>
<dbReference type="EMBL" id="MTKT01001158">
    <property type="protein sequence ID" value="OWM85708.1"/>
    <property type="molecule type" value="Genomic_DNA"/>
</dbReference>
<dbReference type="Proteomes" id="UP000197138">
    <property type="component" value="Unassembled WGS sequence"/>
</dbReference>
<reference evidence="3" key="2">
    <citation type="submission" date="2017-06" db="EMBL/GenBank/DDBJ databases">
        <title>The pomegranate genome and the genomics of punicalagin biosynthesis.</title>
        <authorList>
            <person name="Xu C."/>
        </authorList>
    </citation>
    <scope>NUCLEOTIDE SEQUENCE [LARGE SCALE GENOMIC DNA]</scope>
    <source>
        <tissue evidence="3">Fresh leaf</tissue>
    </source>
</reference>
<evidence type="ECO:0000256" key="1">
    <source>
        <dbReference type="SAM" id="MobiDB-lite"/>
    </source>
</evidence>
<dbReference type="PANTHER" id="PTHR33179">
    <property type="entry name" value="VQ MOTIF-CONTAINING PROTEIN"/>
    <property type="match status" value="1"/>
</dbReference>
<name>A0A218XLQ9_PUNGR</name>
<gene>
    <name evidence="3" type="ORF">CDL15_Pgr029131</name>
    <name evidence="4" type="ORF">CRG98_008407</name>
</gene>
<dbReference type="Pfam" id="PF05678">
    <property type="entry name" value="VQ"/>
    <property type="match status" value="1"/>
</dbReference>
<dbReference type="Proteomes" id="UP000233551">
    <property type="component" value="Unassembled WGS sequence"/>
</dbReference>
<dbReference type="EMBL" id="PGOL01000387">
    <property type="protein sequence ID" value="PKI71232.1"/>
    <property type="molecule type" value="Genomic_DNA"/>
</dbReference>
<accession>A0A218XLQ9</accession>
<reference evidence="4 6" key="3">
    <citation type="submission" date="2017-11" db="EMBL/GenBank/DDBJ databases">
        <title>De-novo sequencing of pomegranate (Punica granatum L.) genome.</title>
        <authorList>
            <person name="Akparov Z."/>
            <person name="Amiraslanov A."/>
            <person name="Hajiyeva S."/>
            <person name="Abbasov M."/>
            <person name="Kaur K."/>
            <person name="Hamwieh A."/>
            <person name="Solovyev V."/>
            <person name="Salamov A."/>
            <person name="Braich B."/>
            <person name="Kosarev P."/>
            <person name="Mahmoud A."/>
            <person name="Hajiyev E."/>
            <person name="Babayeva S."/>
            <person name="Izzatullayeva V."/>
            <person name="Mammadov A."/>
            <person name="Mammadov A."/>
            <person name="Sharifova S."/>
            <person name="Ojaghi J."/>
            <person name="Eynullazada K."/>
            <person name="Bayramov B."/>
            <person name="Abdulazimova A."/>
            <person name="Shahmuradov I."/>
        </authorList>
    </citation>
    <scope>NUCLEOTIDE SEQUENCE [LARGE SCALE GENOMIC DNA]</scope>
    <source>
        <strain evidence="4">AG2017</strain>
        <strain evidence="6">cv. AG2017</strain>
        <tissue evidence="4">Leaf</tissue>
    </source>
</reference>
<evidence type="ECO:0000259" key="2">
    <source>
        <dbReference type="Pfam" id="PF05678"/>
    </source>
</evidence>